<name>A0AAJ2BN90_9PSED</name>
<dbReference type="InterPro" id="IPR022225">
    <property type="entry name" value="Phage_tail_fibre_N"/>
</dbReference>
<dbReference type="RefSeq" id="WP_309756558.1">
    <property type="nucleotide sequence ID" value="NZ_JAVJAF010000001.1"/>
</dbReference>
<proteinExistence type="predicted"/>
<dbReference type="PANTHER" id="PTHR35191">
    <property type="entry name" value="PROPHAGE SIDE TAIL FIBER PROTEIN HOMOLOG STFQ-RELATED"/>
    <property type="match status" value="1"/>
</dbReference>
<dbReference type="InterPro" id="IPR051934">
    <property type="entry name" value="Phage_Tail_Fiber_Structural"/>
</dbReference>
<dbReference type="Proteomes" id="UP001268036">
    <property type="component" value="Unassembled WGS sequence"/>
</dbReference>
<feature type="domain" description="Phage tail fibre protein N-terminal" evidence="1">
    <location>
        <begin position="1"/>
        <end position="150"/>
    </location>
</feature>
<evidence type="ECO:0000313" key="2">
    <source>
        <dbReference type="EMBL" id="MDR6233544.1"/>
    </source>
</evidence>
<comment type="caution">
    <text evidence="2">The sequence shown here is derived from an EMBL/GenBank/DDBJ whole genome shotgun (WGS) entry which is preliminary data.</text>
</comment>
<dbReference type="InterPro" id="IPR008979">
    <property type="entry name" value="Galactose-bd-like_sf"/>
</dbReference>
<sequence>MSQTYYAILTAIGEAKLANAAALNTTLKIAKMAVGDGGGAVPTPTRTQTALAGEWYRAGLNTLNVDPSNSSQIIAELVIPEATGGNWIREMGLYDSDGNLIAVANTPPSYKPQLAEGSGRTQVLRMILVVSSTNAVELKIDPSVILATRQYVDDAITVAVNRLDFKQSVRVASTSNLTLSGTQTVDGVALAVGERVLVKNQSNPAQNGLYVVASGTWPRAGDADANLEVTPGLLVPVEAGAVNGDSLWQLTTDGAITLGTTPLAFEMAAGPTDSAGTFRSVTVDRRGRVVGGTNPSTIAGYGISDGPGAFGIGNRQDWRTALLDITAAPQTFYGQGTIHGIANGATDGPRALAIPALGQGTVDGTCTLHAQWGDYTGLEAFSREFRTGNRVFISSASSPTAWSDWVEVFSTGNSGQWALRNLLINGDFDFWQRGNSFTGTGYCADRWRIDSNTNVVLSRGNASVHNGRNNLVLTPTAANNQLGFAQTLESSAAIRLKGKKTTFSFQAYADTNQILTAYIYKSATADSAVGGPGGWTILTHKRCEVGPKVQRYSITADIPNDDTANGVRVAFSIENIVSGAGSITIWACQFEEGVMASPFEKRPLTQELQLCQRYYEKSYDPDVPPGTNNAQGSHISAASTKSSSAGATVYYKVLKRVSPTLAYYALKSGEAGKTTVNGENVNGPSGSAYATGLSGFELYWSSGVLTADASIYQHWTADAEL</sequence>
<organism evidence="2 3">
    <name type="scientific">Pseudomonas oryzihabitans</name>
    <dbReference type="NCBI Taxonomy" id="47885"/>
    <lineage>
        <taxon>Bacteria</taxon>
        <taxon>Pseudomonadati</taxon>
        <taxon>Pseudomonadota</taxon>
        <taxon>Gammaproteobacteria</taxon>
        <taxon>Pseudomonadales</taxon>
        <taxon>Pseudomonadaceae</taxon>
        <taxon>Pseudomonas</taxon>
    </lineage>
</organism>
<dbReference type="AlphaFoldDB" id="A0AAJ2BN90"/>
<dbReference type="Pfam" id="PF12571">
    <property type="entry name" value="Phage_tail_fib"/>
    <property type="match status" value="1"/>
</dbReference>
<dbReference type="PANTHER" id="PTHR35191:SF1">
    <property type="entry name" value="PROPHAGE SIDE TAIL FIBER PROTEIN HOMOLOG STFQ-RELATED"/>
    <property type="match status" value="1"/>
</dbReference>
<gene>
    <name evidence="2" type="ORF">QE440_001285</name>
</gene>
<reference evidence="2" key="1">
    <citation type="submission" date="2023-08" db="EMBL/GenBank/DDBJ databases">
        <title>Functional and genomic diversity of the sorghum phyllosphere microbiome.</title>
        <authorList>
            <person name="Shade A."/>
        </authorList>
    </citation>
    <scope>NUCLEOTIDE SEQUENCE</scope>
    <source>
        <strain evidence="2">SORGH_AS_0201</strain>
    </source>
</reference>
<dbReference type="SUPFAM" id="SSF49785">
    <property type="entry name" value="Galactose-binding domain-like"/>
    <property type="match status" value="1"/>
</dbReference>
<evidence type="ECO:0000313" key="3">
    <source>
        <dbReference type="Proteomes" id="UP001268036"/>
    </source>
</evidence>
<dbReference type="EMBL" id="JAVJAF010000001">
    <property type="protein sequence ID" value="MDR6233544.1"/>
    <property type="molecule type" value="Genomic_DNA"/>
</dbReference>
<protein>
    <recommendedName>
        <fullName evidence="1">Phage tail fibre protein N-terminal domain-containing protein</fullName>
    </recommendedName>
</protein>
<evidence type="ECO:0000259" key="1">
    <source>
        <dbReference type="Pfam" id="PF12571"/>
    </source>
</evidence>
<dbReference type="Gene3D" id="2.60.120.260">
    <property type="entry name" value="Galactose-binding domain-like"/>
    <property type="match status" value="1"/>
</dbReference>
<accession>A0AAJ2BN90</accession>